<evidence type="ECO:0000259" key="5">
    <source>
        <dbReference type="PROSITE" id="PS50931"/>
    </source>
</evidence>
<dbReference type="InterPro" id="IPR036388">
    <property type="entry name" value="WH-like_DNA-bd_sf"/>
</dbReference>
<dbReference type="Pfam" id="PF00126">
    <property type="entry name" value="HTH_1"/>
    <property type="match status" value="1"/>
</dbReference>
<dbReference type="GO" id="GO:0003700">
    <property type="term" value="F:DNA-binding transcription factor activity"/>
    <property type="evidence" value="ECO:0007669"/>
    <property type="project" value="InterPro"/>
</dbReference>
<dbReference type="Gene3D" id="1.10.10.10">
    <property type="entry name" value="Winged helix-like DNA-binding domain superfamily/Winged helix DNA-binding domain"/>
    <property type="match status" value="1"/>
</dbReference>
<gene>
    <name evidence="6" type="ORF">EOD42_21380</name>
</gene>
<proteinExistence type="inferred from homology"/>
<dbReference type="OrthoDB" id="9815174at2"/>
<keyword evidence="2" id="KW-0805">Transcription regulation</keyword>
<dbReference type="Proteomes" id="UP000282957">
    <property type="component" value="Unassembled WGS sequence"/>
</dbReference>
<dbReference type="AlphaFoldDB" id="A0A437M1U3"/>
<dbReference type="InterPro" id="IPR005119">
    <property type="entry name" value="LysR_subst-bd"/>
</dbReference>
<dbReference type="RefSeq" id="WP_127789628.1">
    <property type="nucleotide sequence ID" value="NZ_SACL01000010.1"/>
</dbReference>
<dbReference type="InterPro" id="IPR000847">
    <property type="entry name" value="LysR_HTH_N"/>
</dbReference>
<evidence type="ECO:0000256" key="2">
    <source>
        <dbReference type="ARBA" id="ARBA00023015"/>
    </source>
</evidence>
<dbReference type="GO" id="GO:0003677">
    <property type="term" value="F:DNA binding"/>
    <property type="evidence" value="ECO:0007669"/>
    <property type="project" value="UniProtKB-KW"/>
</dbReference>
<sequence length="304" mass="33711">MLDIRLVHDFAVVAEELSFTRAARRLAVAQPWLSTRVRQLEAQLGVPLLLRSTRRMELTEEGEAMLASARPLLAAARAVEEQAATLRGGSARLRLGTLPYGSHIPEQLALVEEFRRRWPGTSVELDIGWTTVLLERLRQGAIDLAFVVGVAPPPGLEALMLGETTQDVMLHPDDPLALEASIAPAMLRGRRVAAFTRGLNPELHDSLFAPLIEAGARLVDVPDILDFRRMGELFGPRDAIALFGWTTEEAAQQTGRVARPMPMRDGAVRFYLVRRREVARRAPMLCWELARPAEPRETPSASRP</sequence>
<comment type="similarity">
    <text evidence="1">Belongs to the LysR transcriptional regulatory family.</text>
</comment>
<evidence type="ECO:0000256" key="3">
    <source>
        <dbReference type="ARBA" id="ARBA00023125"/>
    </source>
</evidence>
<dbReference type="InterPro" id="IPR036390">
    <property type="entry name" value="WH_DNA-bd_sf"/>
</dbReference>
<organism evidence="6 7">
    <name type="scientific">Rhodovarius crocodyli</name>
    <dbReference type="NCBI Taxonomy" id="1979269"/>
    <lineage>
        <taxon>Bacteria</taxon>
        <taxon>Pseudomonadati</taxon>
        <taxon>Pseudomonadota</taxon>
        <taxon>Alphaproteobacteria</taxon>
        <taxon>Acetobacterales</taxon>
        <taxon>Roseomonadaceae</taxon>
        <taxon>Rhodovarius</taxon>
    </lineage>
</organism>
<dbReference type="SUPFAM" id="SSF46785">
    <property type="entry name" value="Winged helix' DNA-binding domain"/>
    <property type="match status" value="1"/>
</dbReference>
<feature type="domain" description="HTH lysR-type" evidence="5">
    <location>
        <begin position="2"/>
        <end position="59"/>
    </location>
</feature>
<dbReference type="Gene3D" id="3.40.190.10">
    <property type="entry name" value="Periplasmic binding protein-like II"/>
    <property type="match status" value="2"/>
</dbReference>
<dbReference type="PANTHER" id="PTHR30346">
    <property type="entry name" value="TRANSCRIPTIONAL DUAL REGULATOR HCAR-RELATED"/>
    <property type="match status" value="1"/>
</dbReference>
<keyword evidence="4" id="KW-0804">Transcription</keyword>
<dbReference type="EMBL" id="SACL01000010">
    <property type="protein sequence ID" value="RVT91525.1"/>
    <property type="molecule type" value="Genomic_DNA"/>
</dbReference>
<accession>A0A437M1U3</accession>
<dbReference type="SUPFAM" id="SSF53850">
    <property type="entry name" value="Periplasmic binding protein-like II"/>
    <property type="match status" value="1"/>
</dbReference>
<dbReference type="GO" id="GO:0032993">
    <property type="term" value="C:protein-DNA complex"/>
    <property type="evidence" value="ECO:0007669"/>
    <property type="project" value="TreeGrafter"/>
</dbReference>
<keyword evidence="3" id="KW-0238">DNA-binding</keyword>
<comment type="caution">
    <text evidence="6">The sequence shown here is derived from an EMBL/GenBank/DDBJ whole genome shotgun (WGS) entry which is preliminary data.</text>
</comment>
<evidence type="ECO:0000256" key="4">
    <source>
        <dbReference type="ARBA" id="ARBA00023163"/>
    </source>
</evidence>
<dbReference type="Pfam" id="PF03466">
    <property type="entry name" value="LysR_substrate"/>
    <property type="match status" value="1"/>
</dbReference>
<evidence type="ECO:0000313" key="6">
    <source>
        <dbReference type="EMBL" id="RVT91525.1"/>
    </source>
</evidence>
<dbReference type="PANTHER" id="PTHR30346:SF0">
    <property type="entry name" value="HCA OPERON TRANSCRIPTIONAL ACTIVATOR HCAR"/>
    <property type="match status" value="1"/>
</dbReference>
<name>A0A437M1U3_9PROT</name>
<protein>
    <submittedName>
        <fullName evidence="6">LysR family transcriptional regulator</fullName>
    </submittedName>
</protein>
<reference evidence="6 7" key="1">
    <citation type="submission" date="2019-01" db="EMBL/GenBank/DDBJ databases">
        <authorList>
            <person name="Chen W.-M."/>
        </authorList>
    </citation>
    <scope>NUCLEOTIDE SEQUENCE [LARGE SCALE GENOMIC DNA]</scope>
    <source>
        <strain evidence="6 7">CCP-6</strain>
    </source>
</reference>
<dbReference type="FunFam" id="1.10.10.10:FF:000001">
    <property type="entry name" value="LysR family transcriptional regulator"/>
    <property type="match status" value="1"/>
</dbReference>
<evidence type="ECO:0000256" key="1">
    <source>
        <dbReference type="ARBA" id="ARBA00009437"/>
    </source>
</evidence>
<dbReference type="PRINTS" id="PR00039">
    <property type="entry name" value="HTHLYSR"/>
</dbReference>
<dbReference type="PROSITE" id="PS50931">
    <property type="entry name" value="HTH_LYSR"/>
    <property type="match status" value="1"/>
</dbReference>
<evidence type="ECO:0000313" key="7">
    <source>
        <dbReference type="Proteomes" id="UP000282957"/>
    </source>
</evidence>
<keyword evidence="7" id="KW-1185">Reference proteome</keyword>